<feature type="region of interest" description="Disordered" evidence="1">
    <location>
        <begin position="310"/>
        <end position="340"/>
    </location>
</feature>
<dbReference type="EMBL" id="MLJW01000085">
    <property type="protein sequence ID" value="OIR01275.1"/>
    <property type="molecule type" value="Genomic_DNA"/>
</dbReference>
<reference evidence="2" key="1">
    <citation type="submission" date="2016-10" db="EMBL/GenBank/DDBJ databases">
        <title>Sequence of Gallionella enrichment culture.</title>
        <authorList>
            <person name="Poehlein A."/>
            <person name="Muehling M."/>
            <person name="Daniel R."/>
        </authorList>
    </citation>
    <scope>NUCLEOTIDE SEQUENCE</scope>
</reference>
<evidence type="ECO:0000313" key="2">
    <source>
        <dbReference type="EMBL" id="OIR01275.1"/>
    </source>
</evidence>
<protein>
    <recommendedName>
        <fullName evidence="3">DUF3945 domain-containing protein</fullName>
    </recommendedName>
</protein>
<feature type="compositionally biased region" description="Basic residues" evidence="1">
    <location>
        <begin position="331"/>
        <end position="340"/>
    </location>
</feature>
<dbReference type="AlphaFoldDB" id="A0A1J5RZZ1"/>
<evidence type="ECO:0000256" key="1">
    <source>
        <dbReference type="SAM" id="MobiDB-lite"/>
    </source>
</evidence>
<name>A0A1J5RZZ1_9ZZZZ</name>
<feature type="compositionally biased region" description="Basic and acidic residues" evidence="1">
    <location>
        <begin position="313"/>
        <end position="330"/>
    </location>
</feature>
<organism evidence="2">
    <name type="scientific">mine drainage metagenome</name>
    <dbReference type="NCBI Taxonomy" id="410659"/>
    <lineage>
        <taxon>unclassified sequences</taxon>
        <taxon>metagenomes</taxon>
        <taxon>ecological metagenomes</taxon>
    </lineage>
</organism>
<proteinExistence type="predicted"/>
<gene>
    <name evidence="2" type="ORF">GALL_165630</name>
</gene>
<sequence>MAYNGSLYFIDVKDVHFFKEKQEALDFVIDNYSDHDRFNTIQVDSVEDVLRKVRYSDIFNEEKIQYVTAQKENNISSSLNQTKMNTENQTYLKDNIKYMGFGENMHAELEQNMKEGKADFQLHYKAEINKKPFEAVLHFRKSENSEMYFFNRYEASLERKNGEKLNQTFYLNKGKGVTAKEAYNLLEGRAVYKELANKEGEPYKAWIQLDFDKKDKHQNHEVKQYHDNYGYDVKAAVSKYAVAELDGGEKEKALLQSLQKGNIQSVTIEKDGATHKMFIEANPQYKTVTLYDGQMKIVQKEALQQYIQQKQSNGKEVKQIPKEDQKVSEKKSRRNRQKVA</sequence>
<comment type="caution">
    <text evidence="2">The sequence shown here is derived from an EMBL/GenBank/DDBJ whole genome shotgun (WGS) entry which is preliminary data.</text>
</comment>
<evidence type="ECO:0008006" key="3">
    <source>
        <dbReference type="Google" id="ProtNLM"/>
    </source>
</evidence>
<accession>A0A1J5RZZ1</accession>